<sequence length="126" mass="14469">SAMHWLIHGRGIHGVWLNLKKVKKEMQALNRKSFAEGREPWNTNAKQASLIVQKIMKARKYLEEAGLNMEEILREGSYSIKGIYTQLRGTFSKLLFLKKYFAATPPMVGYTSKHIGMDNRDELGNN</sequence>
<feature type="non-terminal residue" evidence="1">
    <location>
        <position position="1"/>
    </location>
</feature>
<comment type="caution">
    <text evidence="1">The sequence shown here is derived from an EMBL/GenBank/DDBJ whole genome shotgun (WGS) entry which is preliminary data.</text>
</comment>
<protein>
    <submittedName>
        <fullName evidence="1">Uncharacterized protein</fullName>
    </submittedName>
</protein>
<accession>A0ABS8SBN9</accession>
<name>A0ABS8SBN9_DATST</name>
<evidence type="ECO:0000313" key="2">
    <source>
        <dbReference type="Proteomes" id="UP000823775"/>
    </source>
</evidence>
<proteinExistence type="predicted"/>
<organism evidence="1 2">
    <name type="scientific">Datura stramonium</name>
    <name type="common">Jimsonweed</name>
    <name type="synonym">Common thornapple</name>
    <dbReference type="NCBI Taxonomy" id="4076"/>
    <lineage>
        <taxon>Eukaryota</taxon>
        <taxon>Viridiplantae</taxon>
        <taxon>Streptophyta</taxon>
        <taxon>Embryophyta</taxon>
        <taxon>Tracheophyta</taxon>
        <taxon>Spermatophyta</taxon>
        <taxon>Magnoliopsida</taxon>
        <taxon>eudicotyledons</taxon>
        <taxon>Gunneridae</taxon>
        <taxon>Pentapetalae</taxon>
        <taxon>asterids</taxon>
        <taxon>lamiids</taxon>
        <taxon>Solanales</taxon>
        <taxon>Solanaceae</taxon>
        <taxon>Solanoideae</taxon>
        <taxon>Datureae</taxon>
        <taxon>Datura</taxon>
    </lineage>
</organism>
<gene>
    <name evidence="1" type="ORF">HAX54_031170</name>
</gene>
<dbReference type="Proteomes" id="UP000823775">
    <property type="component" value="Unassembled WGS sequence"/>
</dbReference>
<reference evidence="1 2" key="1">
    <citation type="journal article" date="2021" name="BMC Genomics">
        <title>Datura genome reveals duplications of psychoactive alkaloid biosynthetic genes and high mutation rate following tissue culture.</title>
        <authorList>
            <person name="Rajewski A."/>
            <person name="Carter-House D."/>
            <person name="Stajich J."/>
            <person name="Litt A."/>
        </authorList>
    </citation>
    <scope>NUCLEOTIDE SEQUENCE [LARGE SCALE GENOMIC DNA]</scope>
    <source>
        <strain evidence="1">AR-01</strain>
    </source>
</reference>
<evidence type="ECO:0000313" key="1">
    <source>
        <dbReference type="EMBL" id="MCD7456293.1"/>
    </source>
</evidence>
<keyword evidence="2" id="KW-1185">Reference proteome</keyword>
<dbReference type="EMBL" id="JACEIK010000393">
    <property type="protein sequence ID" value="MCD7456293.1"/>
    <property type="molecule type" value="Genomic_DNA"/>
</dbReference>